<dbReference type="Proteomes" id="UP001204151">
    <property type="component" value="Unassembled WGS sequence"/>
</dbReference>
<dbReference type="NCBIfam" id="TIGR01403">
    <property type="entry name" value="fliQ_rel_III"/>
    <property type="match status" value="1"/>
</dbReference>
<feature type="transmembrane region" description="Helical" evidence="8">
    <location>
        <begin position="56"/>
        <end position="77"/>
    </location>
</feature>
<evidence type="ECO:0000256" key="7">
    <source>
        <dbReference type="ARBA" id="ARBA00023136"/>
    </source>
</evidence>
<dbReference type="RefSeq" id="WP_166861511.1">
    <property type="nucleotide sequence ID" value="NZ_JANUGW010000005.1"/>
</dbReference>
<keyword evidence="3" id="KW-1003">Cell membrane</keyword>
<dbReference type="PANTHER" id="PTHR34040:SF7">
    <property type="entry name" value="SURFACE PRESENTATION OF ANTIGENS PROTEIN SPAQ"/>
    <property type="match status" value="1"/>
</dbReference>
<keyword evidence="6" id="KW-0843">Virulence</keyword>
<protein>
    <submittedName>
        <fullName evidence="9">Type III secretion system export apparatus subunit SctS</fullName>
    </submittedName>
</protein>
<organism evidence="9 10">
    <name type="scientific">Massilia pinisoli</name>
    <dbReference type="NCBI Taxonomy" id="1772194"/>
    <lineage>
        <taxon>Bacteria</taxon>
        <taxon>Pseudomonadati</taxon>
        <taxon>Pseudomonadota</taxon>
        <taxon>Betaproteobacteria</taxon>
        <taxon>Burkholderiales</taxon>
        <taxon>Oxalobacteraceae</taxon>
        <taxon>Telluria group</taxon>
        <taxon>Massilia</taxon>
    </lineage>
</organism>
<evidence type="ECO:0000256" key="6">
    <source>
        <dbReference type="ARBA" id="ARBA00023026"/>
    </source>
</evidence>
<evidence type="ECO:0000256" key="3">
    <source>
        <dbReference type="ARBA" id="ARBA00022475"/>
    </source>
</evidence>
<keyword evidence="5 8" id="KW-1133">Transmembrane helix</keyword>
<keyword evidence="4 8" id="KW-0812">Transmembrane</keyword>
<reference evidence="9 10" key="1">
    <citation type="submission" date="2022-08" db="EMBL/GenBank/DDBJ databases">
        <title>Reclassification of Massilia species as members of the genera Telluria, Duganella, Pseudoduganella, Mokoshia gen. nov. and Zemynaea gen. nov. using orthogonal and non-orthogonal genome-based approaches.</title>
        <authorList>
            <person name="Bowman J.P."/>
        </authorList>
    </citation>
    <scope>NUCLEOTIDE SEQUENCE [LARGE SCALE GENOMIC DNA]</scope>
    <source>
        <strain evidence="9 10">JCM 31316</strain>
    </source>
</reference>
<evidence type="ECO:0000313" key="9">
    <source>
        <dbReference type="EMBL" id="MCS0581885.1"/>
    </source>
</evidence>
<sequence>MDFDNIGRLTSSAMMLCLLISLPAVLVAALVGLLVSFVQAVTSLQDSSISHSVKLVAVSVAIMLAAPWGASAILQFARSVMQAIFS</sequence>
<keyword evidence="10" id="KW-1185">Reference proteome</keyword>
<dbReference type="InterPro" id="IPR006306">
    <property type="entry name" value="T3SS_HrpO"/>
</dbReference>
<evidence type="ECO:0000256" key="2">
    <source>
        <dbReference type="ARBA" id="ARBA00006156"/>
    </source>
</evidence>
<dbReference type="Pfam" id="PF01313">
    <property type="entry name" value="Bac_export_3"/>
    <property type="match status" value="1"/>
</dbReference>
<dbReference type="PANTHER" id="PTHR34040">
    <property type="entry name" value="FLAGELLAR BIOSYNTHETIC PROTEIN FLIQ"/>
    <property type="match status" value="1"/>
</dbReference>
<comment type="subcellular location">
    <subcellularLocation>
        <location evidence="1">Cell membrane</location>
        <topology evidence="1">Multi-pass membrane protein</topology>
    </subcellularLocation>
</comment>
<evidence type="ECO:0000256" key="8">
    <source>
        <dbReference type="SAM" id="Phobius"/>
    </source>
</evidence>
<accession>A0ABT1ZPR9</accession>
<evidence type="ECO:0000256" key="5">
    <source>
        <dbReference type="ARBA" id="ARBA00022989"/>
    </source>
</evidence>
<evidence type="ECO:0000256" key="4">
    <source>
        <dbReference type="ARBA" id="ARBA00022692"/>
    </source>
</evidence>
<evidence type="ECO:0000256" key="1">
    <source>
        <dbReference type="ARBA" id="ARBA00004651"/>
    </source>
</evidence>
<dbReference type="PRINTS" id="PR00952">
    <property type="entry name" value="TYPE3IMQPROT"/>
</dbReference>
<evidence type="ECO:0000313" key="10">
    <source>
        <dbReference type="Proteomes" id="UP001204151"/>
    </source>
</evidence>
<proteinExistence type="inferred from homology"/>
<dbReference type="EMBL" id="JANUGW010000005">
    <property type="protein sequence ID" value="MCS0581885.1"/>
    <property type="molecule type" value="Genomic_DNA"/>
</dbReference>
<name>A0ABT1ZPR9_9BURK</name>
<keyword evidence="7 8" id="KW-0472">Membrane</keyword>
<comment type="caution">
    <text evidence="9">The sequence shown here is derived from an EMBL/GenBank/DDBJ whole genome shotgun (WGS) entry which is preliminary data.</text>
</comment>
<gene>
    <name evidence="9" type="primary">sctS</name>
    <name evidence="9" type="ORF">NX784_09800</name>
</gene>
<dbReference type="InterPro" id="IPR002191">
    <property type="entry name" value="Bac_export_3"/>
</dbReference>
<comment type="similarity">
    <text evidence="2">Belongs to the FliQ/MopD/SpaQ family.</text>
</comment>